<proteinExistence type="predicted"/>
<evidence type="ECO:0000313" key="2">
    <source>
        <dbReference type="WBParaSite" id="nRc.2.0.1.t02835-RA"/>
    </source>
</evidence>
<name>A0A915HMW0_ROMCU</name>
<sequence>MENGSMCMISNTLLEGRQQRKILFLITEPITFVKSSFNNFRAFLAKDTLAGMSLIDSKIYVQKGRIFVMLHQTTTTNISDIHTNYRGDNCQKYQEKDESDAKVTEISLFKLSSCNRDISPESSSIKT</sequence>
<keyword evidence="1" id="KW-1185">Reference proteome</keyword>
<dbReference type="AlphaFoldDB" id="A0A915HMW0"/>
<dbReference type="WBParaSite" id="nRc.2.0.1.t02835-RA">
    <property type="protein sequence ID" value="nRc.2.0.1.t02835-RA"/>
    <property type="gene ID" value="nRc.2.0.1.g02835"/>
</dbReference>
<accession>A0A915HMW0</accession>
<dbReference type="Proteomes" id="UP000887565">
    <property type="component" value="Unplaced"/>
</dbReference>
<evidence type="ECO:0000313" key="1">
    <source>
        <dbReference type="Proteomes" id="UP000887565"/>
    </source>
</evidence>
<organism evidence="1 2">
    <name type="scientific">Romanomermis culicivorax</name>
    <name type="common">Nematode worm</name>
    <dbReference type="NCBI Taxonomy" id="13658"/>
    <lineage>
        <taxon>Eukaryota</taxon>
        <taxon>Metazoa</taxon>
        <taxon>Ecdysozoa</taxon>
        <taxon>Nematoda</taxon>
        <taxon>Enoplea</taxon>
        <taxon>Dorylaimia</taxon>
        <taxon>Mermithida</taxon>
        <taxon>Mermithoidea</taxon>
        <taxon>Mermithidae</taxon>
        <taxon>Romanomermis</taxon>
    </lineage>
</organism>
<protein>
    <submittedName>
        <fullName evidence="2">Uncharacterized protein</fullName>
    </submittedName>
</protein>
<reference evidence="2" key="1">
    <citation type="submission" date="2022-11" db="UniProtKB">
        <authorList>
            <consortium name="WormBaseParasite"/>
        </authorList>
    </citation>
    <scope>IDENTIFICATION</scope>
</reference>